<accession>A0ABQ4N3E7</accession>
<evidence type="ECO:0000313" key="3">
    <source>
        <dbReference type="Proteomes" id="UP000680304"/>
    </source>
</evidence>
<evidence type="ECO:0000313" key="2">
    <source>
        <dbReference type="EMBL" id="GIQ62724.1"/>
    </source>
</evidence>
<proteinExistence type="predicted"/>
<feature type="transmembrane region" description="Helical" evidence="1">
    <location>
        <begin position="28"/>
        <end position="49"/>
    </location>
</feature>
<dbReference type="EMBL" id="BOVJ01000041">
    <property type="protein sequence ID" value="GIQ62724.1"/>
    <property type="molecule type" value="Genomic_DNA"/>
</dbReference>
<organism evidence="2 3">
    <name type="scientific">Paenibacillus cisolokensis</name>
    <dbReference type="NCBI Taxonomy" id="1658519"/>
    <lineage>
        <taxon>Bacteria</taxon>
        <taxon>Bacillati</taxon>
        <taxon>Bacillota</taxon>
        <taxon>Bacilli</taxon>
        <taxon>Bacillales</taxon>
        <taxon>Paenibacillaceae</taxon>
        <taxon>Paenibacillus</taxon>
    </lineage>
</organism>
<dbReference type="Proteomes" id="UP000680304">
    <property type="component" value="Unassembled WGS sequence"/>
</dbReference>
<sequence length="52" mass="6046">MIPLLIHILLGVWVYRDARRRGRSAEYAIVALLAVLMFPVVGIIVYLFIRYD</sequence>
<reference evidence="2 3" key="1">
    <citation type="submission" date="2021-04" db="EMBL/GenBank/DDBJ databases">
        <title>Draft genome sequence of Paenibacillus cisolokensis, LC2-13A.</title>
        <authorList>
            <person name="Uke A."/>
            <person name="Chhe C."/>
            <person name="Baramee S."/>
            <person name="Kosugi A."/>
        </authorList>
    </citation>
    <scope>NUCLEOTIDE SEQUENCE [LARGE SCALE GENOMIC DNA]</scope>
    <source>
        <strain evidence="2 3">LC2-13A</strain>
    </source>
</reference>
<keyword evidence="1" id="KW-1133">Transmembrane helix</keyword>
<dbReference type="RefSeq" id="WP_213528058.1">
    <property type="nucleotide sequence ID" value="NZ_BOVJ01000041.1"/>
</dbReference>
<keyword evidence="1" id="KW-0472">Membrane</keyword>
<evidence type="ECO:0000256" key="1">
    <source>
        <dbReference type="SAM" id="Phobius"/>
    </source>
</evidence>
<gene>
    <name evidence="2" type="ORF">PACILC2_12920</name>
</gene>
<keyword evidence="1" id="KW-0812">Transmembrane</keyword>
<protein>
    <recommendedName>
        <fullName evidence="4">Cardiolipin synthase N-terminal domain-containing protein</fullName>
    </recommendedName>
</protein>
<name>A0ABQ4N3E7_9BACL</name>
<keyword evidence="3" id="KW-1185">Reference proteome</keyword>
<comment type="caution">
    <text evidence="2">The sequence shown here is derived from an EMBL/GenBank/DDBJ whole genome shotgun (WGS) entry which is preliminary data.</text>
</comment>
<evidence type="ECO:0008006" key="4">
    <source>
        <dbReference type="Google" id="ProtNLM"/>
    </source>
</evidence>